<organism evidence="2 3">
    <name type="scientific">Brevibacterium salitolerans</name>
    <dbReference type="NCBI Taxonomy" id="1403566"/>
    <lineage>
        <taxon>Bacteria</taxon>
        <taxon>Bacillati</taxon>
        <taxon>Actinomycetota</taxon>
        <taxon>Actinomycetes</taxon>
        <taxon>Micrococcales</taxon>
        <taxon>Brevibacteriaceae</taxon>
        <taxon>Brevibacterium</taxon>
    </lineage>
</organism>
<name>A0ABP5IJY8_9MICO</name>
<sequence>MEGLTLTDLTGVVYSAGKVFDGLSSNRLSTERFLASNSTDGINSKQDLFLLQDLRDVATTVLERAGAPVDADLLISLNSRITRSGSLHPGQFRTATMGIGVTTVYGRHKPVAIDRDGLQALIEGSLAREDPVAAAIDLFIEVAKAQPFQDGNKRSALFAANAHLIGHGTGTLLTIPVSETSLKPAERFNDLLARAYIFDDHEPVAALLRQDGLVSLDEIGSRRTRHRGS</sequence>
<protein>
    <submittedName>
        <fullName evidence="2">Fic family protein</fullName>
    </submittedName>
</protein>
<dbReference type="RefSeq" id="WP_291797841.1">
    <property type="nucleotide sequence ID" value="NZ_BAAAPZ010000012.1"/>
</dbReference>
<accession>A0ABP5IJY8</accession>
<proteinExistence type="predicted"/>
<dbReference type="InterPro" id="IPR036597">
    <property type="entry name" value="Fido-like_dom_sf"/>
</dbReference>
<evidence type="ECO:0000259" key="1">
    <source>
        <dbReference type="PROSITE" id="PS51459"/>
    </source>
</evidence>
<gene>
    <name evidence="2" type="ORF">GCM10009823_24890</name>
</gene>
<keyword evidence="3" id="KW-1185">Reference proteome</keyword>
<evidence type="ECO:0000313" key="2">
    <source>
        <dbReference type="EMBL" id="GAA2101869.1"/>
    </source>
</evidence>
<dbReference type="PROSITE" id="PS51459">
    <property type="entry name" value="FIDO"/>
    <property type="match status" value="1"/>
</dbReference>
<reference evidence="3" key="1">
    <citation type="journal article" date="2019" name="Int. J. Syst. Evol. Microbiol.">
        <title>The Global Catalogue of Microorganisms (GCM) 10K type strain sequencing project: providing services to taxonomists for standard genome sequencing and annotation.</title>
        <authorList>
            <consortium name="The Broad Institute Genomics Platform"/>
            <consortium name="The Broad Institute Genome Sequencing Center for Infectious Disease"/>
            <person name="Wu L."/>
            <person name="Ma J."/>
        </authorList>
    </citation>
    <scope>NUCLEOTIDE SEQUENCE [LARGE SCALE GENOMIC DNA]</scope>
    <source>
        <strain evidence="3">JCM 15900</strain>
    </source>
</reference>
<evidence type="ECO:0000313" key="3">
    <source>
        <dbReference type="Proteomes" id="UP001500984"/>
    </source>
</evidence>
<dbReference type="Gene3D" id="1.10.3290.10">
    <property type="entry name" value="Fido-like domain"/>
    <property type="match status" value="1"/>
</dbReference>
<dbReference type="EMBL" id="BAAAPZ010000012">
    <property type="protein sequence ID" value="GAA2101869.1"/>
    <property type="molecule type" value="Genomic_DNA"/>
</dbReference>
<dbReference type="Proteomes" id="UP001500984">
    <property type="component" value="Unassembled WGS sequence"/>
</dbReference>
<dbReference type="SUPFAM" id="SSF140931">
    <property type="entry name" value="Fic-like"/>
    <property type="match status" value="1"/>
</dbReference>
<dbReference type="InterPro" id="IPR003812">
    <property type="entry name" value="Fido"/>
</dbReference>
<dbReference type="Pfam" id="PF02661">
    <property type="entry name" value="Fic"/>
    <property type="match status" value="1"/>
</dbReference>
<comment type="caution">
    <text evidence="2">The sequence shown here is derived from an EMBL/GenBank/DDBJ whole genome shotgun (WGS) entry which is preliminary data.</text>
</comment>
<feature type="domain" description="Fido" evidence="1">
    <location>
        <begin position="69"/>
        <end position="210"/>
    </location>
</feature>